<reference evidence="2 3" key="1">
    <citation type="journal article" date="2013" name="J. Microbiol.">
        <title>Mucilaginibacter ginsenosidivorax sp. nov., with ginsenoside converting activity isolated from sediment.</title>
        <authorList>
            <person name="Kim J.K."/>
            <person name="Choi T.E."/>
            <person name="Liu Q.M."/>
            <person name="Park H.Y."/>
            <person name="Yi T.H."/>
            <person name="Yoon M.H."/>
            <person name="Kim S.C."/>
            <person name="Im W.T."/>
        </authorList>
    </citation>
    <scope>NUCLEOTIDE SEQUENCE [LARGE SCALE GENOMIC DNA]</scope>
    <source>
        <strain evidence="2 3">KHI28</strain>
    </source>
</reference>
<accession>A0A5B8VU74</accession>
<dbReference type="AlphaFoldDB" id="A0A5B8VU74"/>
<evidence type="ECO:0000256" key="1">
    <source>
        <dbReference type="SAM" id="MobiDB-lite"/>
    </source>
</evidence>
<name>A0A5B8VU74_9SPHI</name>
<dbReference type="PROSITE" id="PS51257">
    <property type="entry name" value="PROKAR_LIPOPROTEIN"/>
    <property type="match status" value="1"/>
</dbReference>
<dbReference type="EMBL" id="CP042437">
    <property type="protein sequence ID" value="QEC74681.1"/>
    <property type="molecule type" value="Genomic_DNA"/>
</dbReference>
<sequence length="446" mass="47495">MKTKITIPVIFIMLVSACQKDRQLPAVNSGKTTSTAALTLEEIKTWYHSDTTNTLEWKTARQVVRNKTLYWLVDLAGRPVYNKLKLGYRRVAFFRDTTGAINQHILEIIPDAFYLQQKQNVTEADFTGKIFTFDSSYRLLSGHIYSGGNAIGLIKPLPSNSSGNTLHTNYVQVITTCQWVDDNYIDSEGNVVVYSEKICQNEIIDDGSSGILTGGGGGGSGPGTAAAGSGGGSSSGAGPAPAASNLPGENNPKVNPKNLMICFDNIPDNDAKLTITVYVQEPWPGTTFNIGPNSVGHTAIGLTKSNGNQSITQVVGFYPDASGKDKSHAPSKIVNNGGDLKYNASISYSVSADQFKKITAYISNPPATYDIIAMNCTTFVNNAVQQGGIVLPNASTTAGYDSDGNEYKTMAPSTLGYNIEKLDGKPNVNAKGGTTPNSKGSCDPTI</sequence>
<feature type="region of interest" description="Disordered" evidence="1">
    <location>
        <begin position="425"/>
        <end position="446"/>
    </location>
</feature>
<evidence type="ECO:0000313" key="2">
    <source>
        <dbReference type="EMBL" id="QEC74681.1"/>
    </source>
</evidence>
<organism evidence="2 3">
    <name type="scientific">Mucilaginibacter ginsenosidivorax</name>
    <dbReference type="NCBI Taxonomy" id="862126"/>
    <lineage>
        <taxon>Bacteria</taxon>
        <taxon>Pseudomonadati</taxon>
        <taxon>Bacteroidota</taxon>
        <taxon>Sphingobacteriia</taxon>
        <taxon>Sphingobacteriales</taxon>
        <taxon>Sphingobacteriaceae</taxon>
        <taxon>Mucilaginibacter</taxon>
    </lineage>
</organism>
<dbReference type="RefSeq" id="WP_147051840.1">
    <property type="nucleotide sequence ID" value="NZ_CP042437.1"/>
</dbReference>
<dbReference type="OrthoDB" id="743213at2"/>
<proteinExistence type="predicted"/>
<protein>
    <submittedName>
        <fullName evidence="2">Uncharacterized protein</fullName>
    </submittedName>
</protein>
<feature type="compositionally biased region" description="Gly residues" evidence="1">
    <location>
        <begin position="212"/>
        <end position="235"/>
    </location>
</feature>
<dbReference type="KEGG" id="mgk:FSB76_01480"/>
<feature type="compositionally biased region" description="Low complexity" evidence="1">
    <location>
        <begin position="236"/>
        <end position="248"/>
    </location>
</feature>
<feature type="region of interest" description="Disordered" evidence="1">
    <location>
        <begin position="210"/>
        <end position="251"/>
    </location>
</feature>
<evidence type="ECO:0000313" key="3">
    <source>
        <dbReference type="Proteomes" id="UP000321362"/>
    </source>
</evidence>
<keyword evidence="3" id="KW-1185">Reference proteome</keyword>
<gene>
    <name evidence="2" type="ORF">FSB76_01480</name>
</gene>
<dbReference type="Proteomes" id="UP000321362">
    <property type="component" value="Chromosome"/>
</dbReference>